<dbReference type="Proteomes" id="UP000313359">
    <property type="component" value="Unassembled WGS sequence"/>
</dbReference>
<gene>
    <name evidence="1" type="ORF">L227DRAFT_581687</name>
</gene>
<dbReference type="AlphaFoldDB" id="A0A5C2RR87"/>
<organism evidence="1 2">
    <name type="scientific">Lentinus tigrinus ALCF2SS1-6</name>
    <dbReference type="NCBI Taxonomy" id="1328759"/>
    <lineage>
        <taxon>Eukaryota</taxon>
        <taxon>Fungi</taxon>
        <taxon>Dikarya</taxon>
        <taxon>Basidiomycota</taxon>
        <taxon>Agaricomycotina</taxon>
        <taxon>Agaricomycetes</taxon>
        <taxon>Polyporales</taxon>
        <taxon>Polyporaceae</taxon>
        <taxon>Lentinus</taxon>
    </lineage>
</organism>
<keyword evidence="2" id="KW-1185">Reference proteome</keyword>
<sequence>MTILCFVAGRCSSFSTGLSPAHPFRPRLARSLDPRVAEPCDSLIVHAAIFVIVRYVAPGRRETFALERPGVESHAPETVLTLRRLCKSINQLAVFVTFGAGQEEF</sequence>
<protein>
    <submittedName>
        <fullName evidence="1">Uncharacterized protein</fullName>
    </submittedName>
</protein>
<evidence type="ECO:0000313" key="2">
    <source>
        <dbReference type="Proteomes" id="UP000313359"/>
    </source>
</evidence>
<name>A0A5C2RR87_9APHY</name>
<reference evidence="1" key="1">
    <citation type="journal article" date="2018" name="Genome Biol. Evol.">
        <title>Genomics and development of Lentinus tigrinus, a white-rot wood-decaying mushroom with dimorphic fruiting bodies.</title>
        <authorList>
            <person name="Wu B."/>
            <person name="Xu Z."/>
            <person name="Knudson A."/>
            <person name="Carlson A."/>
            <person name="Chen N."/>
            <person name="Kovaka S."/>
            <person name="LaButti K."/>
            <person name="Lipzen A."/>
            <person name="Pennachio C."/>
            <person name="Riley R."/>
            <person name="Schakwitz W."/>
            <person name="Umezawa K."/>
            <person name="Ohm R.A."/>
            <person name="Grigoriev I.V."/>
            <person name="Nagy L.G."/>
            <person name="Gibbons J."/>
            <person name="Hibbett D."/>
        </authorList>
    </citation>
    <scope>NUCLEOTIDE SEQUENCE [LARGE SCALE GENOMIC DNA]</scope>
    <source>
        <strain evidence="1">ALCF2SS1-6</strain>
    </source>
</reference>
<dbReference type="EMBL" id="ML122331">
    <property type="protein sequence ID" value="RPD53025.1"/>
    <property type="molecule type" value="Genomic_DNA"/>
</dbReference>
<proteinExistence type="predicted"/>
<evidence type="ECO:0000313" key="1">
    <source>
        <dbReference type="EMBL" id="RPD53025.1"/>
    </source>
</evidence>
<accession>A0A5C2RR87</accession>